<organism evidence="2 3">
    <name type="scientific">Halapricum desulfuricans</name>
    <dbReference type="NCBI Taxonomy" id="2841257"/>
    <lineage>
        <taxon>Archaea</taxon>
        <taxon>Methanobacteriati</taxon>
        <taxon>Methanobacteriota</taxon>
        <taxon>Stenosarchaea group</taxon>
        <taxon>Halobacteria</taxon>
        <taxon>Halobacteriales</taxon>
        <taxon>Haloarculaceae</taxon>
        <taxon>Halapricum</taxon>
    </lineage>
</organism>
<evidence type="ECO:0000313" key="2">
    <source>
        <dbReference type="EMBL" id="QSG14551.1"/>
    </source>
</evidence>
<dbReference type="RefSeq" id="WP_229122585.1">
    <property type="nucleotide sequence ID" value="NZ_CP064791.1"/>
</dbReference>
<gene>
    <name evidence="2" type="primary">dsrE</name>
    <name evidence="2" type="ORF">HSEST_1016</name>
</gene>
<evidence type="ECO:0000313" key="3">
    <source>
        <dbReference type="Proteomes" id="UP000663292"/>
    </source>
</evidence>
<dbReference type="GeneID" id="68857650"/>
<evidence type="ECO:0000256" key="1">
    <source>
        <dbReference type="SAM" id="MobiDB-lite"/>
    </source>
</evidence>
<reference evidence="2 3" key="1">
    <citation type="submission" date="2020-11" db="EMBL/GenBank/DDBJ databases">
        <title>Carbohydrate-dependent, anaerobic sulfur respiration: A novel catabolism in halophilic archaea.</title>
        <authorList>
            <person name="Sorokin D.Y."/>
            <person name="Messina E."/>
            <person name="Smedile F."/>
            <person name="La Cono V."/>
            <person name="Hallsworth J.E."/>
            <person name="Yakimov M.M."/>
        </authorList>
    </citation>
    <scope>NUCLEOTIDE SEQUENCE [LARGE SCALE GENOMIC DNA]</scope>
    <source>
        <strain evidence="2 3">HSR-Est</strain>
    </source>
</reference>
<protein>
    <recommendedName>
        <fullName evidence="4">DsrE family protein</fullName>
    </recommendedName>
</protein>
<dbReference type="SUPFAM" id="SSF75169">
    <property type="entry name" value="DsrEFH-like"/>
    <property type="match status" value="1"/>
</dbReference>
<dbReference type="Gene3D" id="3.40.1260.10">
    <property type="entry name" value="DsrEFH-like"/>
    <property type="match status" value="1"/>
</dbReference>
<keyword evidence="3" id="KW-1185">Reference proteome</keyword>
<name>A0A897NQN2_9EURY</name>
<proteinExistence type="predicted"/>
<dbReference type="Proteomes" id="UP000663292">
    <property type="component" value="Chromosome"/>
</dbReference>
<evidence type="ECO:0008006" key="4">
    <source>
        <dbReference type="Google" id="ProtNLM"/>
    </source>
</evidence>
<dbReference type="AlphaFoldDB" id="A0A897NQN2"/>
<dbReference type="InterPro" id="IPR003787">
    <property type="entry name" value="Sulphur_relay_DsrE/F-like"/>
</dbReference>
<feature type="region of interest" description="Disordered" evidence="1">
    <location>
        <begin position="82"/>
        <end position="116"/>
    </location>
</feature>
<accession>A0A897NQN2</accession>
<dbReference type="Pfam" id="PF02635">
    <property type="entry name" value="DsrE"/>
    <property type="match status" value="1"/>
</dbReference>
<dbReference type="InterPro" id="IPR027396">
    <property type="entry name" value="DsrEFH-like"/>
</dbReference>
<dbReference type="EMBL" id="CP064791">
    <property type="protein sequence ID" value="QSG14551.1"/>
    <property type="molecule type" value="Genomic_DNA"/>
</dbReference>
<sequence>MDLGIIVETNDPEKVWNGFRLANTAIEDGHSVETFLLGDGVEAPDLEHPKLNPHGAIRKYTLNDGELLACGTCMDSRDLEADELRPRGSIKGNSASTPTHRGRGVKRVTPCSNPNN</sequence>